<evidence type="ECO:0000313" key="1">
    <source>
        <dbReference type="EMBL" id="KAK7820204.1"/>
    </source>
</evidence>
<comment type="caution">
    <text evidence="1">The sequence shown here is derived from an EMBL/GenBank/DDBJ whole genome shotgun (WGS) entry which is preliminary data.</text>
</comment>
<proteinExistence type="predicted"/>
<organism evidence="1 2">
    <name type="scientific">Quercus suber</name>
    <name type="common">Cork oak</name>
    <dbReference type="NCBI Taxonomy" id="58331"/>
    <lineage>
        <taxon>Eukaryota</taxon>
        <taxon>Viridiplantae</taxon>
        <taxon>Streptophyta</taxon>
        <taxon>Embryophyta</taxon>
        <taxon>Tracheophyta</taxon>
        <taxon>Spermatophyta</taxon>
        <taxon>Magnoliopsida</taxon>
        <taxon>eudicotyledons</taxon>
        <taxon>Gunneridae</taxon>
        <taxon>Pentapetalae</taxon>
        <taxon>rosids</taxon>
        <taxon>fabids</taxon>
        <taxon>Fagales</taxon>
        <taxon>Fagaceae</taxon>
        <taxon>Quercus</taxon>
    </lineage>
</organism>
<feature type="non-terminal residue" evidence="1">
    <location>
        <position position="134"/>
    </location>
</feature>
<dbReference type="EMBL" id="PKMF04000750">
    <property type="protein sequence ID" value="KAK7820204.1"/>
    <property type="molecule type" value="Genomic_DNA"/>
</dbReference>
<protein>
    <submittedName>
        <fullName evidence="1">Uncharacterized protein</fullName>
    </submittedName>
</protein>
<dbReference type="AlphaFoldDB" id="A0AAW0J005"/>
<reference evidence="1 2" key="1">
    <citation type="journal article" date="2018" name="Sci. Data">
        <title>The draft genome sequence of cork oak.</title>
        <authorList>
            <person name="Ramos A.M."/>
            <person name="Usie A."/>
            <person name="Barbosa P."/>
            <person name="Barros P.M."/>
            <person name="Capote T."/>
            <person name="Chaves I."/>
            <person name="Simoes F."/>
            <person name="Abreu I."/>
            <person name="Carrasquinho I."/>
            <person name="Faro C."/>
            <person name="Guimaraes J.B."/>
            <person name="Mendonca D."/>
            <person name="Nobrega F."/>
            <person name="Rodrigues L."/>
            <person name="Saibo N.J.M."/>
            <person name="Varela M.C."/>
            <person name="Egas C."/>
            <person name="Matos J."/>
            <person name="Miguel C.M."/>
            <person name="Oliveira M.M."/>
            <person name="Ricardo C.P."/>
            <person name="Goncalves S."/>
        </authorList>
    </citation>
    <scope>NUCLEOTIDE SEQUENCE [LARGE SCALE GENOMIC DNA]</scope>
    <source>
        <strain evidence="2">cv. HL8</strain>
    </source>
</reference>
<name>A0AAW0J005_QUESU</name>
<keyword evidence="2" id="KW-1185">Reference proteome</keyword>
<gene>
    <name evidence="1" type="ORF">CFP56_039175</name>
</gene>
<sequence length="134" mass="15100">MEISTNYGSCLDNVLGVGDRSNRECLDDVFILGLHWRAIPVCGREQIASERTFVCFFSTKHGSLRITVGLWHLRKLQFDPPPSQEASISSRSQGEVHHDTEVAPTIIPKNHQLKNELLAFFSSGKFWSNWSAAK</sequence>
<accession>A0AAW0J005</accession>
<evidence type="ECO:0000313" key="2">
    <source>
        <dbReference type="Proteomes" id="UP000237347"/>
    </source>
</evidence>
<dbReference type="Proteomes" id="UP000237347">
    <property type="component" value="Unassembled WGS sequence"/>
</dbReference>